<reference evidence="1 2" key="1">
    <citation type="submission" date="2013-04" db="EMBL/GenBank/DDBJ databases">
        <title>The Genome Sequence of Parabacteroides goldsteinii DSM 19448.</title>
        <authorList>
            <consortium name="The Broad Institute Genomics Platform"/>
            <person name="Earl A."/>
            <person name="Ward D."/>
            <person name="Feldgarden M."/>
            <person name="Gevers D."/>
            <person name="Martens E."/>
            <person name="Sakamoto M."/>
            <person name="Benno Y."/>
            <person name="Song Y."/>
            <person name="Liu C."/>
            <person name="Lee J."/>
            <person name="Bolanos M."/>
            <person name="Vaisanen M.L."/>
            <person name="Finegold S.M."/>
            <person name="Walker B."/>
            <person name="Young S."/>
            <person name="Zeng Q."/>
            <person name="Gargeya S."/>
            <person name="Fitzgerald M."/>
            <person name="Haas B."/>
            <person name="Abouelleil A."/>
            <person name="Allen A.W."/>
            <person name="Alvarado L."/>
            <person name="Arachchi H.M."/>
            <person name="Berlin A.M."/>
            <person name="Chapman S.B."/>
            <person name="Gainer-Dewar J."/>
            <person name="Goldberg J."/>
            <person name="Griggs A."/>
            <person name="Gujja S."/>
            <person name="Hansen M."/>
            <person name="Howarth C."/>
            <person name="Imamovic A."/>
            <person name="Ireland A."/>
            <person name="Larimer J."/>
            <person name="McCowan C."/>
            <person name="Murphy C."/>
            <person name="Pearson M."/>
            <person name="Poon T.W."/>
            <person name="Priest M."/>
            <person name="Roberts A."/>
            <person name="Saif S."/>
            <person name="Shea T."/>
            <person name="Sisk P."/>
            <person name="Sykes S."/>
            <person name="Wortman J."/>
            <person name="Nusbaum C."/>
            <person name="Birren B."/>
        </authorList>
    </citation>
    <scope>NUCLEOTIDE SEQUENCE [LARGE SCALE GENOMIC DNA]</scope>
    <source>
        <strain evidence="1 2">DSM 19448</strain>
    </source>
</reference>
<dbReference type="InterPro" id="IPR021958">
    <property type="entry name" value="DUF3575"/>
</dbReference>
<dbReference type="STRING" id="927665.HMPREF1535_03955"/>
<organism evidence="1 2">
    <name type="scientific">Parabacteroides goldsteinii DSM 19448 = WAL 12034</name>
    <dbReference type="NCBI Taxonomy" id="927665"/>
    <lineage>
        <taxon>Bacteria</taxon>
        <taxon>Pseudomonadati</taxon>
        <taxon>Bacteroidota</taxon>
        <taxon>Bacteroidia</taxon>
        <taxon>Bacteroidales</taxon>
        <taxon>Tannerellaceae</taxon>
        <taxon>Parabacteroides</taxon>
    </lineage>
</organism>
<dbReference type="Pfam" id="PF12099">
    <property type="entry name" value="DUF3575"/>
    <property type="match status" value="1"/>
</dbReference>
<dbReference type="HOGENOM" id="CLU_085002_2_0_10"/>
<evidence type="ECO:0000313" key="2">
    <source>
        <dbReference type="Proteomes" id="UP000033047"/>
    </source>
</evidence>
<dbReference type="AlphaFoldDB" id="A0A0F5IT50"/>
<dbReference type="GeneID" id="69980580"/>
<evidence type="ECO:0000313" key="1">
    <source>
        <dbReference type="EMBL" id="KKB48726.1"/>
    </source>
</evidence>
<dbReference type="EMBL" id="AQHV01000021">
    <property type="protein sequence ID" value="KKB48726.1"/>
    <property type="molecule type" value="Genomic_DNA"/>
</dbReference>
<dbReference type="InterPro" id="IPR036709">
    <property type="entry name" value="Autotransporte_beta_dom_sf"/>
</dbReference>
<comment type="caution">
    <text evidence="1">The sequence shown here is derived from an EMBL/GenBank/DDBJ whole genome shotgun (WGS) entry which is preliminary data.</text>
</comment>
<dbReference type="Proteomes" id="UP000033047">
    <property type="component" value="Unassembled WGS sequence"/>
</dbReference>
<protein>
    <recommendedName>
        <fullName evidence="3">DUF3575 domain-containing protein</fullName>
    </recommendedName>
</protein>
<evidence type="ECO:0008006" key="3">
    <source>
        <dbReference type="Google" id="ProtNLM"/>
    </source>
</evidence>
<dbReference type="SUPFAM" id="SSF103515">
    <property type="entry name" value="Autotransporter"/>
    <property type="match status" value="1"/>
</dbReference>
<proteinExistence type="predicted"/>
<name>A0A0F5IT50_9BACT</name>
<accession>A0A0F5IT50</accession>
<dbReference type="RefSeq" id="WP_010802994.1">
    <property type="nucleotide sequence ID" value="NZ_KQ033913.1"/>
</dbReference>
<dbReference type="PATRIC" id="fig|927665.4.peg.4063"/>
<gene>
    <name evidence="1" type="ORF">HMPREF1535_03955</name>
</gene>
<sequence length="192" mass="21798">MNYCNKGILLFYKPKCLLFIVLIISVLQKMNCQNIAVKSNVLYDLTSSLNIGGEIKCNDTYSISSIISYNPWTFADNRKMKHLLIQPELRKWFGDVFQGSFVGIQAHYARFNVGGILSDYRFQGNLVGGGVSYGYQWMISPLWNLEASIAFGYAYLSYDKYGRKEGASLIEKAHTNYVGPTQLGFSLVYFIQ</sequence>